<dbReference type="Pfam" id="PF03061">
    <property type="entry name" value="4HBT"/>
    <property type="match status" value="1"/>
</dbReference>
<accession>A0A024P7N5</accession>
<dbReference type="Pfam" id="PF07085">
    <property type="entry name" value="DRTGG"/>
    <property type="match status" value="1"/>
</dbReference>
<dbReference type="EMBL" id="CCDI010000003">
    <property type="protein sequence ID" value="CDQ24646.1"/>
    <property type="molecule type" value="Genomic_DNA"/>
</dbReference>
<dbReference type="Gene3D" id="3.40.1390.20">
    <property type="entry name" value="HprK N-terminal domain-like"/>
    <property type="match status" value="1"/>
</dbReference>
<evidence type="ECO:0000256" key="2">
    <source>
        <dbReference type="PROSITE-ProRule" id="PRU00703"/>
    </source>
</evidence>
<dbReference type="OrthoDB" id="1790451at2"/>
<dbReference type="AlphaFoldDB" id="A0A024P7N5"/>
<sequence>MATKHEQILEHIESLSVGSKISVRGIAKALNVSEGTAYRAIKEAENQDLVSTMERVGTIRIEKKKKENIERLTFAEIVNIVDGQVLGGREGLYKTLSKFVIGAMKLEAMMRYTEAGSLLIVGNRTNAHELAVKEGAAVLITGGFDTSETVKKLADEKKLPVISTSYDTFTVATMINRAIYDQLIKKEIVLVDDIYTSYSHSKFLRSADLVSRWHDFNTETGHSRYPVVDQQNRVVGIVTSRDVIGKDKNMRIDKVMTRNPMTVHAKTSLANAAHVMVWEGIELMPVVDPSHKLQGIISRQDVLKALQHIQRQPQVGETIDDLATNRMEILEENDTSPVWKTMVTPQMTNPLGTMSYGVFISLITEASSRLLRKYKKGDLVVENISVFFIKPVQIESEIEVRPEILEVGRKFAKVDIEVHHNKSVVGKALLMAQLIDR</sequence>
<dbReference type="SUPFAM" id="SSF54631">
    <property type="entry name" value="CBS-domain pair"/>
    <property type="match status" value="1"/>
</dbReference>
<proteinExistence type="predicted"/>
<dbReference type="Proteomes" id="UP000028868">
    <property type="component" value="Unassembled WGS sequence"/>
</dbReference>
<protein>
    <submittedName>
        <fullName evidence="4">Cobalt-dependent inorganic pyrophosphatase</fullName>
    </submittedName>
</protein>
<dbReference type="Gene3D" id="3.10.129.10">
    <property type="entry name" value="Hotdog Thioesterase"/>
    <property type="match status" value="1"/>
</dbReference>
<dbReference type="SMART" id="SM00116">
    <property type="entry name" value="CBS"/>
    <property type="match status" value="2"/>
</dbReference>
<keyword evidence="5" id="KW-1185">Reference proteome</keyword>
<gene>
    <name evidence="4" type="ORF">BN983_02940</name>
</gene>
<dbReference type="Gene3D" id="3.10.580.10">
    <property type="entry name" value="CBS-domain"/>
    <property type="match status" value="1"/>
</dbReference>
<evidence type="ECO:0000313" key="5">
    <source>
        <dbReference type="Proteomes" id="UP000028868"/>
    </source>
</evidence>
<dbReference type="InterPro" id="IPR010766">
    <property type="entry name" value="DRTGG"/>
</dbReference>
<organism evidence="4 5">
    <name type="scientific">Halobacillus karajensis</name>
    <dbReference type="NCBI Taxonomy" id="195088"/>
    <lineage>
        <taxon>Bacteria</taxon>
        <taxon>Bacillati</taxon>
        <taxon>Bacillota</taxon>
        <taxon>Bacilli</taxon>
        <taxon>Bacillales</taxon>
        <taxon>Bacillaceae</taxon>
        <taxon>Halobacillus</taxon>
    </lineage>
</organism>
<dbReference type="CDD" id="cd04596">
    <property type="entry name" value="CBS_pair_DRTGG_assoc"/>
    <property type="match status" value="1"/>
</dbReference>
<dbReference type="InterPro" id="IPR036390">
    <property type="entry name" value="WH_DNA-bd_sf"/>
</dbReference>
<dbReference type="RefSeq" id="WP_035509634.1">
    <property type="nucleotide sequence ID" value="NZ_CCDH010000001.1"/>
</dbReference>
<dbReference type="InterPro" id="IPR000644">
    <property type="entry name" value="CBS_dom"/>
</dbReference>
<dbReference type="PANTHER" id="PTHR43080:SF2">
    <property type="entry name" value="CBS DOMAIN-CONTAINING PROTEIN"/>
    <property type="match status" value="1"/>
</dbReference>
<dbReference type="InterPro" id="IPR029069">
    <property type="entry name" value="HotDog_dom_sf"/>
</dbReference>
<evidence type="ECO:0000256" key="1">
    <source>
        <dbReference type="ARBA" id="ARBA00023122"/>
    </source>
</evidence>
<evidence type="ECO:0000259" key="3">
    <source>
        <dbReference type="PROSITE" id="PS51371"/>
    </source>
</evidence>
<dbReference type="InterPro" id="IPR036388">
    <property type="entry name" value="WH-like_DNA-bd_sf"/>
</dbReference>
<dbReference type="PROSITE" id="PS51371">
    <property type="entry name" value="CBS"/>
    <property type="match status" value="1"/>
</dbReference>
<evidence type="ECO:0000313" key="4">
    <source>
        <dbReference type="EMBL" id="CDQ24646.1"/>
    </source>
</evidence>
<dbReference type="Gene3D" id="1.10.10.10">
    <property type="entry name" value="Winged helix-like DNA-binding domain superfamily/Winged helix DNA-binding domain"/>
    <property type="match status" value="1"/>
</dbReference>
<dbReference type="Pfam" id="PF00571">
    <property type="entry name" value="CBS"/>
    <property type="match status" value="2"/>
</dbReference>
<reference evidence="4 5" key="2">
    <citation type="submission" date="2014-05" db="EMBL/GenBank/DDBJ databases">
        <title>Draft genome sequence of Halobacillus karajensis HK-03.</title>
        <authorList>
            <person name="Khelaifia S."/>
            <person name="Croce O."/>
            <person name="Lagier J.C."/>
            <person name="Raoult D."/>
        </authorList>
    </citation>
    <scope>NUCLEOTIDE SEQUENCE [LARGE SCALE GENOMIC DNA]</scope>
    <source>
        <strain evidence="4 5">HD-03</strain>
    </source>
</reference>
<dbReference type="SUPFAM" id="SSF75138">
    <property type="entry name" value="HprK N-terminal domain-like"/>
    <property type="match status" value="1"/>
</dbReference>
<dbReference type="CDD" id="cd03440">
    <property type="entry name" value="hot_dog"/>
    <property type="match status" value="1"/>
</dbReference>
<dbReference type="InterPro" id="IPR046342">
    <property type="entry name" value="CBS_dom_sf"/>
</dbReference>
<name>A0A024P7N5_9BACI</name>
<dbReference type="InterPro" id="IPR051257">
    <property type="entry name" value="Diverse_CBS-Domain"/>
</dbReference>
<dbReference type="SUPFAM" id="SSF54637">
    <property type="entry name" value="Thioesterase/thiol ester dehydrase-isomerase"/>
    <property type="match status" value="1"/>
</dbReference>
<comment type="caution">
    <text evidence="4">The sequence shown here is derived from an EMBL/GenBank/DDBJ whole genome shotgun (WGS) entry which is preliminary data.</text>
</comment>
<dbReference type="InterPro" id="IPR028979">
    <property type="entry name" value="Ser_kin/Pase_Hpr-like_N_sf"/>
</dbReference>
<dbReference type="InterPro" id="IPR006683">
    <property type="entry name" value="Thioestr_dom"/>
</dbReference>
<dbReference type="SUPFAM" id="SSF46785">
    <property type="entry name" value="Winged helix' DNA-binding domain"/>
    <property type="match status" value="1"/>
</dbReference>
<feature type="domain" description="CBS" evidence="3">
    <location>
        <begin position="256"/>
        <end position="314"/>
    </location>
</feature>
<reference evidence="5" key="1">
    <citation type="submission" date="2014-03" db="EMBL/GenBank/DDBJ databases">
        <authorList>
            <person name="Urmite Genomes U."/>
        </authorList>
    </citation>
    <scope>NUCLEOTIDE SEQUENCE [LARGE SCALE GENOMIC DNA]</scope>
    <source>
        <strain evidence="5">HD-03</strain>
    </source>
</reference>
<dbReference type="PANTHER" id="PTHR43080">
    <property type="entry name" value="CBS DOMAIN-CONTAINING PROTEIN CBSX3, MITOCHONDRIAL"/>
    <property type="match status" value="1"/>
</dbReference>
<keyword evidence="1 2" id="KW-0129">CBS domain</keyword>